<dbReference type="NCBIfam" id="TIGR00254">
    <property type="entry name" value="GGDEF"/>
    <property type="match status" value="1"/>
</dbReference>
<dbReference type="GO" id="GO:0043709">
    <property type="term" value="P:cell adhesion involved in single-species biofilm formation"/>
    <property type="evidence" value="ECO:0007669"/>
    <property type="project" value="TreeGrafter"/>
</dbReference>
<evidence type="ECO:0000313" key="4">
    <source>
        <dbReference type="Proteomes" id="UP000231021"/>
    </source>
</evidence>
<feature type="domain" description="GGDEF" evidence="2">
    <location>
        <begin position="99"/>
        <end position="235"/>
    </location>
</feature>
<dbReference type="PANTHER" id="PTHR45138:SF9">
    <property type="entry name" value="DIGUANYLATE CYCLASE DGCM-RELATED"/>
    <property type="match status" value="1"/>
</dbReference>
<accession>A0A2H0BZC1</accession>
<dbReference type="GO" id="GO:0005886">
    <property type="term" value="C:plasma membrane"/>
    <property type="evidence" value="ECO:0007669"/>
    <property type="project" value="TreeGrafter"/>
</dbReference>
<dbReference type="InterPro" id="IPR029787">
    <property type="entry name" value="Nucleotide_cyclase"/>
</dbReference>
<gene>
    <name evidence="3" type="ORF">COW98_04325</name>
</gene>
<comment type="caution">
    <text evidence="3">The sequence shown here is derived from an EMBL/GenBank/DDBJ whole genome shotgun (WGS) entry which is preliminary data.</text>
</comment>
<dbReference type="InterPro" id="IPR050469">
    <property type="entry name" value="Diguanylate_Cyclase"/>
</dbReference>
<proteinExistence type="predicted"/>
<reference evidence="3 4" key="1">
    <citation type="submission" date="2017-09" db="EMBL/GenBank/DDBJ databases">
        <title>Depth-based differentiation of microbial function through sediment-hosted aquifers and enrichment of novel symbionts in the deep terrestrial subsurface.</title>
        <authorList>
            <person name="Probst A.J."/>
            <person name="Ladd B."/>
            <person name="Jarett J.K."/>
            <person name="Geller-Mcgrath D.E."/>
            <person name="Sieber C.M."/>
            <person name="Emerson J.B."/>
            <person name="Anantharaman K."/>
            <person name="Thomas B.C."/>
            <person name="Malmstrom R."/>
            <person name="Stieglmeier M."/>
            <person name="Klingl A."/>
            <person name="Woyke T."/>
            <person name="Ryan C.M."/>
            <person name="Banfield J.F."/>
        </authorList>
    </citation>
    <scope>NUCLEOTIDE SEQUENCE [LARGE SCALE GENOMIC DNA]</scope>
    <source>
        <strain evidence="3">CG22_combo_CG10-13_8_21_14_all_35_9</strain>
    </source>
</reference>
<evidence type="ECO:0000313" key="3">
    <source>
        <dbReference type="EMBL" id="PIP62390.1"/>
    </source>
</evidence>
<dbReference type="Pfam" id="PF00990">
    <property type="entry name" value="GGDEF"/>
    <property type="match status" value="1"/>
</dbReference>
<dbReference type="GO" id="GO:0052621">
    <property type="term" value="F:diguanylate cyclase activity"/>
    <property type="evidence" value="ECO:0007669"/>
    <property type="project" value="TreeGrafter"/>
</dbReference>
<evidence type="ECO:0000256" key="1">
    <source>
        <dbReference type="SAM" id="MobiDB-lite"/>
    </source>
</evidence>
<protein>
    <recommendedName>
        <fullName evidence="2">GGDEF domain-containing protein</fullName>
    </recommendedName>
</protein>
<organism evidence="3 4">
    <name type="scientific">Candidatus Roizmanbacteria bacterium CG22_combo_CG10-13_8_21_14_all_35_9</name>
    <dbReference type="NCBI Taxonomy" id="1974861"/>
    <lineage>
        <taxon>Bacteria</taxon>
        <taxon>Candidatus Roizmaniibacteriota</taxon>
    </lineage>
</organism>
<dbReference type="SMART" id="SM00267">
    <property type="entry name" value="GGDEF"/>
    <property type="match status" value="1"/>
</dbReference>
<dbReference type="AlphaFoldDB" id="A0A2H0BZC1"/>
<dbReference type="SUPFAM" id="SSF55073">
    <property type="entry name" value="Nucleotide cyclase"/>
    <property type="match status" value="1"/>
</dbReference>
<dbReference type="Proteomes" id="UP000231021">
    <property type="component" value="Unassembled WGS sequence"/>
</dbReference>
<evidence type="ECO:0000259" key="2">
    <source>
        <dbReference type="PROSITE" id="PS50887"/>
    </source>
</evidence>
<feature type="region of interest" description="Disordered" evidence="1">
    <location>
        <begin position="224"/>
        <end position="244"/>
    </location>
</feature>
<dbReference type="InterPro" id="IPR000160">
    <property type="entry name" value="GGDEF_dom"/>
</dbReference>
<dbReference type="InterPro" id="IPR043128">
    <property type="entry name" value="Rev_trsase/Diguanyl_cyclase"/>
</dbReference>
<dbReference type="GO" id="GO:1902201">
    <property type="term" value="P:negative regulation of bacterial-type flagellum-dependent cell motility"/>
    <property type="evidence" value="ECO:0007669"/>
    <property type="project" value="TreeGrafter"/>
</dbReference>
<sequence>MLEGNTEGQLSARPPRSVQLKHLTKFRQQHERRIQLEKQALTDPLMNIWNRRALLGDEDSNEIKGGNFVPHLTREIAKARVGERRTSFREGERRTEIPKPLSVLMLDLDHFKNINDDTDLGHDGGDFTLQSISTLLKQSIRKADILGRYAEGDELLIILPETNQEGAIKEAERLRKLVEKYQLKFNGKKFSVTISVGAAELKDSHKEPKDLVIEADKNLLKAKNNGRNRVFPPPPVDQSSSVET</sequence>
<dbReference type="EMBL" id="PCTB01000086">
    <property type="protein sequence ID" value="PIP62390.1"/>
    <property type="molecule type" value="Genomic_DNA"/>
</dbReference>
<dbReference type="CDD" id="cd01949">
    <property type="entry name" value="GGDEF"/>
    <property type="match status" value="1"/>
</dbReference>
<dbReference type="PANTHER" id="PTHR45138">
    <property type="entry name" value="REGULATORY COMPONENTS OF SENSORY TRANSDUCTION SYSTEM"/>
    <property type="match status" value="1"/>
</dbReference>
<name>A0A2H0BZC1_9BACT</name>
<dbReference type="PROSITE" id="PS50887">
    <property type="entry name" value="GGDEF"/>
    <property type="match status" value="1"/>
</dbReference>
<dbReference type="Gene3D" id="3.30.70.270">
    <property type="match status" value="1"/>
</dbReference>